<gene>
    <name evidence="2" type="ORF">H257_04148</name>
</gene>
<keyword evidence="1" id="KW-0812">Transmembrane</keyword>
<reference evidence="2" key="1">
    <citation type="submission" date="2013-12" db="EMBL/GenBank/DDBJ databases">
        <title>The Genome Sequence of Aphanomyces astaci APO3.</title>
        <authorList>
            <consortium name="The Broad Institute Genomics Platform"/>
            <person name="Russ C."/>
            <person name="Tyler B."/>
            <person name="van West P."/>
            <person name="Dieguez-Uribeondo J."/>
            <person name="Young S.K."/>
            <person name="Zeng Q."/>
            <person name="Gargeya S."/>
            <person name="Fitzgerald M."/>
            <person name="Abouelleil A."/>
            <person name="Alvarado L."/>
            <person name="Chapman S.B."/>
            <person name="Gainer-Dewar J."/>
            <person name="Goldberg J."/>
            <person name="Griggs A."/>
            <person name="Gujja S."/>
            <person name="Hansen M."/>
            <person name="Howarth C."/>
            <person name="Imamovic A."/>
            <person name="Ireland A."/>
            <person name="Larimer J."/>
            <person name="McCowan C."/>
            <person name="Murphy C."/>
            <person name="Pearson M."/>
            <person name="Poon T.W."/>
            <person name="Priest M."/>
            <person name="Roberts A."/>
            <person name="Saif S."/>
            <person name="Shea T."/>
            <person name="Sykes S."/>
            <person name="Wortman J."/>
            <person name="Nusbaum C."/>
            <person name="Birren B."/>
        </authorList>
    </citation>
    <scope>NUCLEOTIDE SEQUENCE [LARGE SCALE GENOMIC DNA]</scope>
    <source>
        <strain evidence="2">APO3</strain>
    </source>
</reference>
<dbReference type="AlphaFoldDB" id="W4GWL0"/>
<dbReference type="RefSeq" id="XP_009826849.1">
    <property type="nucleotide sequence ID" value="XM_009828547.1"/>
</dbReference>
<keyword evidence="1" id="KW-0472">Membrane</keyword>
<accession>W4GWL0</accession>
<keyword evidence="1" id="KW-1133">Transmembrane helix</keyword>
<sequence length="280" mass="31104">MVSLHRAHFFRVVIVGASVVLAFTAHAYVLANHTIVANVVFIVTIFGTLGWALVAFTRTSSRSASECRGWRSVDVVEWDLCAADMASWVGHKWDFGYVDKHVEDLSSSHRNDFKQVLRMLLVACCLGSSRDATGDWDRRGMRHKYPGLCSASSTSLGSLLVIAPTLTNITEDWAKPVANTRNTFHHTIAVAISFDVLEWLYRANKVVKVLLDERETQDVAATSSASCRNLPLLPNLGTIYDHLTAKRFSIKAINIQVQYLQITTYLSGHGMLMVGYNDAL</sequence>
<dbReference type="VEuPathDB" id="FungiDB:H257_04148"/>
<evidence type="ECO:0000313" key="2">
    <source>
        <dbReference type="EMBL" id="ETV83419.1"/>
    </source>
</evidence>
<dbReference type="EMBL" id="KI913120">
    <property type="protein sequence ID" value="ETV83419.1"/>
    <property type="molecule type" value="Genomic_DNA"/>
</dbReference>
<organism evidence="2">
    <name type="scientific">Aphanomyces astaci</name>
    <name type="common">Crayfish plague agent</name>
    <dbReference type="NCBI Taxonomy" id="112090"/>
    <lineage>
        <taxon>Eukaryota</taxon>
        <taxon>Sar</taxon>
        <taxon>Stramenopiles</taxon>
        <taxon>Oomycota</taxon>
        <taxon>Saprolegniomycetes</taxon>
        <taxon>Saprolegniales</taxon>
        <taxon>Verrucalvaceae</taxon>
        <taxon>Aphanomyces</taxon>
    </lineage>
</organism>
<feature type="transmembrane region" description="Helical" evidence="1">
    <location>
        <begin position="9"/>
        <end position="29"/>
    </location>
</feature>
<protein>
    <submittedName>
        <fullName evidence="2">Uncharacterized protein</fullName>
    </submittedName>
</protein>
<dbReference type="GeneID" id="20806144"/>
<name>W4GWL0_APHAT</name>
<evidence type="ECO:0000256" key="1">
    <source>
        <dbReference type="SAM" id="Phobius"/>
    </source>
</evidence>
<proteinExistence type="predicted"/>
<feature type="transmembrane region" description="Helical" evidence="1">
    <location>
        <begin position="35"/>
        <end position="56"/>
    </location>
</feature>